<dbReference type="PATRIC" id="fig|1423763.3.peg.1853"/>
<reference evidence="2 3" key="1">
    <citation type="journal article" date="2015" name="Genome Announc.">
        <title>Expanding the biotechnology potential of lactobacilli through comparative genomics of 213 strains and associated genera.</title>
        <authorList>
            <person name="Sun Z."/>
            <person name="Harris H.M."/>
            <person name="McCann A."/>
            <person name="Guo C."/>
            <person name="Argimon S."/>
            <person name="Zhang W."/>
            <person name="Yang X."/>
            <person name="Jeffery I.B."/>
            <person name="Cooney J.C."/>
            <person name="Kagawa T.F."/>
            <person name="Liu W."/>
            <person name="Song Y."/>
            <person name="Salvetti E."/>
            <person name="Wrobel A."/>
            <person name="Rasinkangas P."/>
            <person name="Parkhill J."/>
            <person name="Rea M.C."/>
            <person name="O'Sullivan O."/>
            <person name="Ritari J."/>
            <person name="Douillard F.P."/>
            <person name="Paul Ross R."/>
            <person name="Yang R."/>
            <person name="Briner A.E."/>
            <person name="Felis G.E."/>
            <person name="de Vos W.M."/>
            <person name="Barrangou R."/>
            <person name="Klaenhammer T.R."/>
            <person name="Caufield P.W."/>
            <person name="Cui Y."/>
            <person name="Zhang H."/>
            <person name="O'Toole P.W."/>
        </authorList>
    </citation>
    <scope>NUCLEOTIDE SEQUENCE [LARGE SCALE GENOMIC DNA]</scope>
    <source>
        <strain evidence="2 3">DSM 16043</strain>
    </source>
</reference>
<evidence type="ECO:0000256" key="1">
    <source>
        <dbReference type="SAM" id="Phobius"/>
    </source>
</evidence>
<dbReference type="PANTHER" id="PTHR37314">
    <property type="entry name" value="SLR0142 PROTEIN"/>
    <property type="match status" value="1"/>
</dbReference>
<feature type="transmembrane region" description="Helical" evidence="1">
    <location>
        <begin position="94"/>
        <end position="114"/>
    </location>
</feature>
<feature type="transmembrane region" description="Helical" evidence="1">
    <location>
        <begin position="204"/>
        <end position="225"/>
    </location>
</feature>
<dbReference type="PANTHER" id="PTHR37314:SF4">
    <property type="entry name" value="UPF0700 TRANSMEMBRANE PROTEIN YOAK"/>
    <property type="match status" value="1"/>
</dbReference>
<protein>
    <recommendedName>
        <fullName evidence="4">ABC superfamily ATP binding cassette transporter, ABC protein</fullName>
    </recommendedName>
</protein>
<keyword evidence="1" id="KW-1133">Transmembrane helix</keyword>
<sequence length="234" mass="26074">MLRWIWKYSVKANKIAQTRLMAFILTFCGGFIDAYTYMLRGHTLSAGQTGNIIFFATSLANGNLTGMINRGLTIIGFILGLILVTLLKRYAKNAYWRIFEMIPLIVVSIVLGFLPTSIPNYFIVPITAFGMAMQSGAFRKIEGLGYSNVFTSGNLRKTVLSWSSFYINGDESEKQPAQNYTLLVVAFTTGAVISALLQKMFQVRAIWIASCILVIVNLVYGLMIFRSVNDNGQN</sequence>
<dbReference type="InterPro" id="IPR010699">
    <property type="entry name" value="DUF1275"/>
</dbReference>
<dbReference type="EMBL" id="AZFM01000075">
    <property type="protein sequence ID" value="KRL87163.1"/>
    <property type="molecule type" value="Genomic_DNA"/>
</dbReference>
<dbReference type="RefSeq" id="WP_057800224.1">
    <property type="nucleotide sequence ID" value="NZ_AZFM01000075.1"/>
</dbReference>
<name>A0A0R1UBQ2_9LACO</name>
<evidence type="ECO:0000313" key="3">
    <source>
        <dbReference type="Proteomes" id="UP000051036"/>
    </source>
</evidence>
<proteinExistence type="predicted"/>
<keyword evidence="3" id="KW-1185">Reference proteome</keyword>
<feature type="transmembrane region" description="Helical" evidence="1">
    <location>
        <begin position="180"/>
        <end position="198"/>
    </location>
</feature>
<dbReference type="Pfam" id="PF06912">
    <property type="entry name" value="DUF1275"/>
    <property type="match status" value="1"/>
</dbReference>
<accession>A0A0R1UBQ2</accession>
<evidence type="ECO:0000313" key="2">
    <source>
        <dbReference type="EMBL" id="KRL87163.1"/>
    </source>
</evidence>
<keyword evidence="1" id="KW-0472">Membrane</keyword>
<dbReference type="AlphaFoldDB" id="A0A0R1UBQ2"/>
<organism evidence="2 3">
    <name type="scientific">Lactobacillus kalixensis DSM 16043</name>
    <dbReference type="NCBI Taxonomy" id="1423763"/>
    <lineage>
        <taxon>Bacteria</taxon>
        <taxon>Bacillati</taxon>
        <taxon>Bacillota</taxon>
        <taxon>Bacilli</taxon>
        <taxon>Lactobacillales</taxon>
        <taxon>Lactobacillaceae</taxon>
        <taxon>Lactobacillus</taxon>
    </lineage>
</organism>
<keyword evidence="1" id="KW-0812">Transmembrane</keyword>
<evidence type="ECO:0008006" key="4">
    <source>
        <dbReference type="Google" id="ProtNLM"/>
    </source>
</evidence>
<feature type="transmembrane region" description="Helical" evidence="1">
    <location>
        <begin position="20"/>
        <end position="38"/>
    </location>
</feature>
<dbReference type="Proteomes" id="UP000051036">
    <property type="component" value="Unassembled WGS sequence"/>
</dbReference>
<comment type="caution">
    <text evidence="2">The sequence shown here is derived from an EMBL/GenBank/DDBJ whole genome shotgun (WGS) entry which is preliminary data.</text>
</comment>
<gene>
    <name evidence="2" type="ORF">FC46_GL001818</name>
</gene>
<feature type="transmembrane region" description="Helical" evidence="1">
    <location>
        <begin position="67"/>
        <end position="87"/>
    </location>
</feature>